<feature type="transmembrane region" description="Helical" evidence="6">
    <location>
        <begin position="238"/>
        <end position="267"/>
    </location>
</feature>
<dbReference type="EMBL" id="DVJK01000085">
    <property type="protein sequence ID" value="HIS66530.1"/>
    <property type="molecule type" value="Genomic_DNA"/>
</dbReference>
<keyword evidence="5 6" id="KW-0472">Membrane</keyword>
<feature type="transmembrane region" description="Helical" evidence="6">
    <location>
        <begin position="179"/>
        <end position="198"/>
    </location>
</feature>
<proteinExistence type="predicted"/>
<dbReference type="GO" id="GO:0005886">
    <property type="term" value="C:plasma membrane"/>
    <property type="evidence" value="ECO:0007669"/>
    <property type="project" value="UniProtKB-SubCell"/>
</dbReference>
<evidence type="ECO:0000256" key="3">
    <source>
        <dbReference type="ARBA" id="ARBA00022692"/>
    </source>
</evidence>
<evidence type="ECO:0000256" key="5">
    <source>
        <dbReference type="ARBA" id="ARBA00023136"/>
    </source>
</evidence>
<organism evidence="7 8">
    <name type="scientific">Candidatus Scatomorpha merdipullorum</name>
    <dbReference type="NCBI Taxonomy" id="2840927"/>
    <lineage>
        <taxon>Bacteria</taxon>
        <taxon>Bacillati</taxon>
        <taxon>Bacillota</taxon>
        <taxon>Clostridia</taxon>
        <taxon>Eubacteriales</taxon>
        <taxon>Candidatus Scatomorpha</taxon>
    </lineage>
</organism>
<evidence type="ECO:0000313" key="8">
    <source>
        <dbReference type="Proteomes" id="UP000824001"/>
    </source>
</evidence>
<dbReference type="AlphaFoldDB" id="A0A9D1FCP4"/>
<sequence>MRETLRDIYDAVDDFSRGLGRRRITTFSAACAYYLFVSLVPMIMLVVSLIRYTPLTEAVVLQAVSDYVPDQLYTILETIVNSIYRGGGAALTVSIVLTIWSASKSMKALMRGMDSVYDAERQEDFFVFSLRACVYMVIFVVLLLISLLMMVYGGEILQLLYNILPHGGAVDWLFGLTRYLRYIIALALLALVFSFTYWRMPARSLPYRAQWTGAAFCAVSWSAFSFIFSAYVRVSNQFGAYGVIGTVMVAMIWVYYCFYFLLLGGYINHFIARKKAEGR</sequence>
<keyword evidence="4 6" id="KW-1133">Transmembrane helix</keyword>
<dbReference type="PANTHER" id="PTHR30213:SF0">
    <property type="entry name" value="UPF0761 MEMBRANE PROTEIN YIHY"/>
    <property type="match status" value="1"/>
</dbReference>
<dbReference type="PANTHER" id="PTHR30213">
    <property type="entry name" value="INNER MEMBRANE PROTEIN YHJD"/>
    <property type="match status" value="1"/>
</dbReference>
<dbReference type="Pfam" id="PF03631">
    <property type="entry name" value="Virul_fac_BrkB"/>
    <property type="match status" value="1"/>
</dbReference>
<name>A0A9D1FCP4_9FIRM</name>
<dbReference type="NCBIfam" id="TIGR00765">
    <property type="entry name" value="yihY_not_rbn"/>
    <property type="match status" value="1"/>
</dbReference>
<protein>
    <submittedName>
        <fullName evidence="7">YihY/virulence factor BrkB family protein</fullName>
    </submittedName>
</protein>
<dbReference type="PIRSF" id="PIRSF035875">
    <property type="entry name" value="RNase_BN"/>
    <property type="match status" value="1"/>
</dbReference>
<keyword evidence="3 6" id="KW-0812">Transmembrane</keyword>
<dbReference type="Proteomes" id="UP000824001">
    <property type="component" value="Unassembled WGS sequence"/>
</dbReference>
<feature type="transmembrane region" description="Helical" evidence="6">
    <location>
        <begin position="124"/>
        <end position="152"/>
    </location>
</feature>
<dbReference type="InterPro" id="IPR017039">
    <property type="entry name" value="Virul_fac_BrkB"/>
</dbReference>
<evidence type="ECO:0000313" key="7">
    <source>
        <dbReference type="EMBL" id="HIS66530.1"/>
    </source>
</evidence>
<comment type="caution">
    <text evidence="7">The sequence shown here is derived from an EMBL/GenBank/DDBJ whole genome shotgun (WGS) entry which is preliminary data.</text>
</comment>
<gene>
    <name evidence="7" type="ORF">IAC18_03090</name>
</gene>
<reference evidence="7" key="1">
    <citation type="submission" date="2020-10" db="EMBL/GenBank/DDBJ databases">
        <authorList>
            <person name="Gilroy R."/>
        </authorList>
    </citation>
    <scope>NUCLEOTIDE SEQUENCE</scope>
    <source>
        <strain evidence="7">ChiHjej10B9-9673</strain>
    </source>
</reference>
<feature type="transmembrane region" description="Helical" evidence="6">
    <location>
        <begin position="210"/>
        <end position="232"/>
    </location>
</feature>
<evidence type="ECO:0000256" key="2">
    <source>
        <dbReference type="ARBA" id="ARBA00022475"/>
    </source>
</evidence>
<accession>A0A9D1FCP4</accession>
<evidence type="ECO:0000256" key="1">
    <source>
        <dbReference type="ARBA" id="ARBA00004651"/>
    </source>
</evidence>
<evidence type="ECO:0000256" key="4">
    <source>
        <dbReference type="ARBA" id="ARBA00022989"/>
    </source>
</evidence>
<evidence type="ECO:0000256" key="6">
    <source>
        <dbReference type="SAM" id="Phobius"/>
    </source>
</evidence>
<keyword evidence="2" id="KW-1003">Cell membrane</keyword>
<reference evidence="7" key="2">
    <citation type="journal article" date="2021" name="PeerJ">
        <title>Extensive microbial diversity within the chicken gut microbiome revealed by metagenomics and culture.</title>
        <authorList>
            <person name="Gilroy R."/>
            <person name="Ravi A."/>
            <person name="Getino M."/>
            <person name="Pursley I."/>
            <person name="Horton D.L."/>
            <person name="Alikhan N.F."/>
            <person name="Baker D."/>
            <person name="Gharbi K."/>
            <person name="Hall N."/>
            <person name="Watson M."/>
            <person name="Adriaenssens E.M."/>
            <person name="Foster-Nyarko E."/>
            <person name="Jarju S."/>
            <person name="Secka A."/>
            <person name="Antonio M."/>
            <person name="Oren A."/>
            <person name="Chaudhuri R.R."/>
            <person name="La Ragione R."/>
            <person name="Hildebrand F."/>
            <person name="Pallen M.J."/>
        </authorList>
    </citation>
    <scope>NUCLEOTIDE SEQUENCE</scope>
    <source>
        <strain evidence="7">ChiHjej10B9-9673</strain>
    </source>
</reference>
<feature type="transmembrane region" description="Helical" evidence="6">
    <location>
        <begin position="31"/>
        <end position="52"/>
    </location>
</feature>
<comment type="subcellular location">
    <subcellularLocation>
        <location evidence="1">Cell membrane</location>
        <topology evidence="1">Multi-pass membrane protein</topology>
    </subcellularLocation>
</comment>
<feature type="transmembrane region" description="Helical" evidence="6">
    <location>
        <begin position="83"/>
        <end position="103"/>
    </location>
</feature>